<keyword evidence="5" id="KW-1185">Reference proteome</keyword>
<dbReference type="Gene3D" id="2.130.10.130">
    <property type="entry name" value="Integrin alpha, N-terminal"/>
    <property type="match status" value="2"/>
</dbReference>
<evidence type="ECO:0000313" key="4">
    <source>
        <dbReference type="EMBL" id="NRT21243.1"/>
    </source>
</evidence>
<evidence type="ECO:0000256" key="2">
    <source>
        <dbReference type="SAM" id="SignalP"/>
    </source>
</evidence>
<reference evidence="4 5" key="1">
    <citation type="submission" date="2020-05" db="EMBL/GenBank/DDBJ databases">
        <title>Genomic Encyclopedia of Type Strains, Phase IV (KMG-V): Genome sequencing to study the core and pangenomes of soil and plant-associated prokaryotes.</title>
        <authorList>
            <person name="Whitman W."/>
        </authorList>
    </citation>
    <scope>NUCLEOTIDE SEQUENCE [LARGE SCALE GENOMIC DNA]</scope>
    <source>
        <strain evidence="4 5">9A</strain>
    </source>
</reference>
<dbReference type="Pfam" id="PF13517">
    <property type="entry name" value="FG-GAP_3"/>
    <property type="match status" value="3"/>
</dbReference>
<dbReference type="InterPro" id="IPR013517">
    <property type="entry name" value="FG-GAP"/>
</dbReference>
<dbReference type="InterPro" id="IPR028994">
    <property type="entry name" value="Integrin_alpha_N"/>
</dbReference>
<dbReference type="Pfam" id="PF01839">
    <property type="entry name" value="FG-GAP"/>
    <property type="match status" value="1"/>
</dbReference>
<dbReference type="PANTHER" id="PTHR44103">
    <property type="entry name" value="PROPROTEIN CONVERTASE P"/>
    <property type="match status" value="1"/>
</dbReference>
<name>A0ABX2FWU1_9BACT</name>
<dbReference type="Pfam" id="PF13205">
    <property type="entry name" value="Big_5"/>
    <property type="match status" value="1"/>
</dbReference>
<feature type="signal peptide" evidence="2">
    <location>
        <begin position="1"/>
        <end position="24"/>
    </location>
</feature>
<dbReference type="EMBL" id="JABSNP010000028">
    <property type="protein sequence ID" value="NRT21243.1"/>
    <property type="molecule type" value="Genomic_DNA"/>
</dbReference>
<evidence type="ECO:0000313" key="5">
    <source>
        <dbReference type="Proteomes" id="UP000779507"/>
    </source>
</evidence>
<sequence>MKQLYFFGFWAAAGLLAPVGPALAQLTITAVSPAANARAARPGPVVATFSEPLTAASAGALKVYSAQRGGLRTRGATPAEVSGNTLSFAPRAYPFMPGETVFSTVTAAAAGNSGHLAHARVAQFTAAVGGTGRGTFPPGPDVATGSYPRALALGDVDGDGDLDLLIANGFGASGTVSELLNGGDATGSNTGVFVLNDALTIGPGAHGVALGDVDGDGDLDLVSSNTGNQLVVLLNGGDATGSNTGQFINGSTATVEYPGAPVLGDVDGDGDLDLVATSGSPASVRVRLNGGDATGSNTGRFSNGTALAAYTQLAGLAVGDVDGDGALDVVTANGTDNTASVYLNDGGGFSSASRQAVAVGSNPTAVLLGDVDGDGDLDLLTVNYGSTATPASGTASVRLNGGDATGSNTGVFGNGPDLGLGVSPAAAALGDVDGDGDLDLVATNYQDNTVSVRLNGGDATGSNTGVFGGGSVVAVGSHPGGVALGDVDGDGDLDLVATNFLGNTVSVRLNQPAQALAAGLKAPKTGFTVAPTVAAEGAPRYAYTGPGLEAGTELAIYSVTGQCVQQLRDVAAAGTLPTAGLASGWYVARLRTSGGSYVARFYRP</sequence>
<keyword evidence="1 2" id="KW-0732">Signal</keyword>
<dbReference type="PANTHER" id="PTHR44103:SF1">
    <property type="entry name" value="PROPROTEIN CONVERTASE P"/>
    <property type="match status" value="1"/>
</dbReference>
<comment type="caution">
    <text evidence="4">The sequence shown here is derived from an EMBL/GenBank/DDBJ whole genome shotgun (WGS) entry which is preliminary data.</text>
</comment>
<feature type="chain" id="PRO_5046561466" description="SbsA Ig-like domain-containing protein" evidence="2">
    <location>
        <begin position="25"/>
        <end position="604"/>
    </location>
</feature>
<accession>A0ABX2FWU1</accession>
<gene>
    <name evidence="4" type="ORF">HNP98_004089</name>
</gene>
<dbReference type="RefSeq" id="WP_173811992.1">
    <property type="nucleotide sequence ID" value="NZ_JABSNP010000028.1"/>
</dbReference>
<evidence type="ECO:0000259" key="3">
    <source>
        <dbReference type="Pfam" id="PF13205"/>
    </source>
</evidence>
<evidence type="ECO:0000256" key="1">
    <source>
        <dbReference type="ARBA" id="ARBA00022729"/>
    </source>
</evidence>
<dbReference type="SUPFAM" id="SSF69318">
    <property type="entry name" value="Integrin alpha N-terminal domain"/>
    <property type="match status" value="1"/>
</dbReference>
<dbReference type="InterPro" id="IPR032812">
    <property type="entry name" value="SbsA_Ig"/>
</dbReference>
<feature type="domain" description="SbsA Ig-like" evidence="3">
    <location>
        <begin position="25"/>
        <end position="125"/>
    </location>
</feature>
<protein>
    <recommendedName>
        <fullName evidence="3">SbsA Ig-like domain-containing protein</fullName>
    </recommendedName>
</protein>
<dbReference type="Proteomes" id="UP000779507">
    <property type="component" value="Unassembled WGS sequence"/>
</dbReference>
<proteinExistence type="predicted"/>
<organism evidence="4 5">
    <name type="scientific">Hymenobacter caeli</name>
    <dbReference type="NCBI Taxonomy" id="2735894"/>
    <lineage>
        <taxon>Bacteria</taxon>
        <taxon>Pseudomonadati</taxon>
        <taxon>Bacteroidota</taxon>
        <taxon>Cytophagia</taxon>
        <taxon>Cytophagales</taxon>
        <taxon>Hymenobacteraceae</taxon>
        <taxon>Hymenobacter</taxon>
    </lineage>
</organism>